<evidence type="ECO:0000313" key="8">
    <source>
        <dbReference type="EMBL" id="GFF14967.1"/>
    </source>
</evidence>
<feature type="transmembrane region" description="Helical" evidence="7">
    <location>
        <begin position="139"/>
        <end position="163"/>
    </location>
</feature>
<dbReference type="EMBL" id="BLJY01000004">
    <property type="protein sequence ID" value="GFF14967.1"/>
    <property type="molecule type" value="Genomic_DNA"/>
</dbReference>
<feature type="transmembrane region" description="Helical" evidence="7">
    <location>
        <begin position="246"/>
        <end position="267"/>
    </location>
</feature>
<evidence type="ECO:0000256" key="1">
    <source>
        <dbReference type="ARBA" id="ARBA00004141"/>
    </source>
</evidence>
<keyword evidence="9" id="KW-1185">Reference proteome</keyword>
<evidence type="ECO:0000256" key="4">
    <source>
        <dbReference type="ARBA" id="ARBA00022989"/>
    </source>
</evidence>
<evidence type="ECO:0000256" key="5">
    <source>
        <dbReference type="ARBA" id="ARBA00023136"/>
    </source>
</evidence>
<feature type="compositionally biased region" description="Polar residues" evidence="6">
    <location>
        <begin position="521"/>
        <end position="534"/>
    </location>
</feature>
<dbReference type="PIRSF" id="PIRSF006060">
    <property type="entry name" value="AA_transporter"/>
    <property type="match status" value="1"/>
</dbReference>
<name>A0A5M3ZIA1_ASPTE</name>
<dbReference type="Gene3D" id="1.20.1740.10">
    <property type="entry name" value="Amino acid/polyamine transporter I"/>
    <property type="match status" value="1"/>
</dbReference>
<proteinExistence type="predicted"/>
<comment type="caution">
    <text evidence="8">The sequence shown here is derived from an EMBL/GenBank/DDBJ whole genome shotgun (WGS) entry which is preliminary data.</text>
</comment>
<reference evidence="8 9" key="1">
    <citation type="submission" date="2020-01" db="EMBL/GenBank/DDBJ databases">
        <title>Aspergillus terreus IFO 6365 whole genome shotgun sequence.</title>
        <authorList>
            <person name="Kanamasa S."/>
            <person name="Takahashi H."/>
        </authorList>
    </citation>
    <scope>NUCLEOTIDE SEQUENCE [LARGE SCALE GENOMIC DNA]</scope>
    <source>
        <strain evidence="8 9">IFO 6365</strain>
    </source>
</reference>
<comment type="subcellular location">
    <subcellularLocation>
        <location evidence="1">Membrane</location>
        <topology evidence="1">Multi-pass membrane protein</topology>
    </subcellularLocation>
</comment>
<dbReference type="GO" id="GO:0022857">
    <property type="term" value="F:transmembrane transporter activity"/>
    <property type="evidence" value="ECO:0007669"/>
    <property type="project" value="InterPro"/>
</dbReference>
<feature type="transmembrane region" description="Helical" evidence="7">
    <location>
        <begin position="491"/>
        <end position="509"/>
    </location>
</feature>
<keyword evidence="2" id="KW-0813">Transport</keyword>
<feature type="transmembrane region" description="Helical" evidence="7">
    <location>
        <begin position="92"/>
        <end position="118"/>
    </location>
</feature>
<feature type="transmembrane region" description="Helical" evidence="7">
    <location>
        <begin position="394"/>
        <end position="413"/>
    </location>
</feature>
<feature type="transmembrane region" description="Helical" evidence="7">
    <location>
        <begin position="339"/>
        <end position="360"/>
    </location>
</feature>
<dbReference type="AlphaFoldDB" id="A0A5M3ZIA1"/>
<evidence type="ECO:0000256" key="7">
    <source>
        <dbReference type="SAM" id="Phobius"/>
    </source>
</evidence>
<feature type="transmembrane region" description="Helical" evidence="7">
    <location>
        <begin position="206"/>
        <end position="226"/>
    </location>
</feature>
<dbReference type="VEuPathDB" id="FungiDB:ATEG_02144"/>
<feature type="transmembrane region" description="Helical" evidence="7">
    <location>
        <begin position="48"/>
        <end position="72"/>
    </location>
</feature>
<feature type="transmembrane region" description="Helical" evidence="7">
    <location>
        <begin position="288"/>
        <end position="310"/>
    </location>
</feature>
<evidence type="ECO:0000256" key="2">
    <source>
        <dbReference type="ARBA" id="ARBA00022448"/>
    </source>
</evidence>
<dbReference type="GO" id="GO:0016020">
    <property type="term" value="C:membrane"/>
    <property type="evidence" value="ECO:0007669"/>
    <property type="project" value="UniProtKB-SubCell"/>
</dbReference>
<dbReference type="Pfam" id="PF13520">
    <property type="entry name" value="AA_permease_2"/>
    <property type="match status" value="1"/>
</dbReference>
<keyword evidence="3 7" id="KW-0812">Transmembrane</keyword>
<evidence type="ECO:0000256" key="3">
    <source>
        <dbReference type="ARBA" id="ARBA00022692"/>
    </source>
</evidence>
<accession>A0A5M3ZIA1</accession>
<dbReference type="Proteomes" id="UP000452235">
    <property type="component" value="Unassembled WGS sequence"/>
</dbReference>
<dbReference type="PANTHER" id="PTHR45649:SF21">
    <property type="entry name" value="TRANSPORTER, PUTATIVE (EUROFUNG)-RELATED"/>
    <property type="match status" value="1"/>
</dbReference>
<dbReference type="PANTHER" id="PTHR45649">
    <property type="entry name" value="AMINO-ACID PERMEASE BAT1"/>
    <property type="match status" value="1"/>
</dbReference>
<sequence length="542" mass="57970">MAEKPSMSDVMSKPALEIAEDPPAEIGDSELLASLGYKQELRRHYSTVQVFAIAFSIMGLLPSIASTLSFSVPAGPVGMVWGKTARWLVASIFIFIVGLAMADLASAMPTAGGLYFWTHYYSGEKWKNPLSFVVGYSNTIGLLGGVCSIDYGFATMLLSVISIARDGEWSASRPVVYGTYVACVVVHGLIATFFARIMPKIQSACIFTNVGLVLATVLALPIGKAVRGGEINSGAYVFGHVENLTTWPTGWAFMLAWLSPIWTIGAFDSCVHMSEEATHAARAVPLGILWSCGLCGVLGFLSLAVIAAVINVDLESVLGSAFGQPMAQIYYDALGKSGAIGFMVVVALVQFFMGLSLVIAASRQSWAFSRDGALPFSSFFRHVSKRIRFQPVRMIWGVVFAAIVVGLLSLINAAASNALFSLAVAGNDVAWGTPILCRLVWGEDRFHPGEFYTGVFSKPIAVTAVAYLAFAIMLCMFPTLGPDPTPQDMNYTVVINGALWGGALLYYALYARKVYKGPQTTVGASESPSETQLSAGHPEKGD</sequence>
<dbReference type="InterPro" id="IPR002293">
    <property type="entry name" value="AA/rel_permease1"/>
</dbReference>
<gene>
    <name evidence="8" type="ORF">ATEIFO6365_0004008600</name>
</gene>
<feature type="transmembrane region" description="Helical" evidence="7">
    <location>
        <begin position="175"/>
        <end position="194"/>
    </location>
</feature>
<feature type="region of interest" description="Disordered" evidence="6">
    <location>
        <begin position="521"/>
        <end position="542"/>
    </location>
</feature>
<keyword evidence="4 7" id="KW-1133">Transmembrane helix</keyword>
<evidence type="ECO:0000313" key="9">
    <source>
        <dbReference type="Proteomes" id="UP000452235"/>
    </source>
</evidence>
<organism evidence="8 9">
    <name type="scientific">Aspergillus terreus</name>
    <dbReference type="NCBI Taxonomy" id="33178"/>
    <lineage>
        <taxon>Eukaryota</taxon>
        <taxon>Fungi</taxon>
        <taxon>Dikarya</taxon>
        <taxon>Ascomycota</taxon>
        <taxon>Pezizomycotina</taxon>
        <taxon>Eurotiomycetes</taxon>
        <taxon>Eurotiomycetidae</taxon>
        <taxon>Eurotiales</taxon>
        <taxon>Aspergillaceae</taxon>
        <taxon>Aspergillus</taxon>
        <taxon>Aspergillus subgen. Circumdati</taxon>
    </lineage>
</organism>
<feature type="transmembrane region" description="Helical" evidence="7">
    <location>
        <begin position="460"/>
        <end position="479"/>
    </location>
</feature>
<evidence type="ECO:0000256" key="6">
    <source>
        <dbReference type="SAM" id="MobiDB-lite"/>
    </source>
</evidence>
<protein>
    <submittedName>
        <fullName evidence="8">Putative GABA permease</fullName>
    </submittedName>
</protein>
<keyword evidence="5 7" id="KW-0472">Membrane</keyword>
<feature type="transmembrane region" description="Helical" evidence="7">
    <location>
        <begin position="419"/>
        <end position="440"/>
    </location>
</feature>
<dbReference type="OrthoDB" id="3900342at2759"/>